<dbReference type="AlphaFoldDB" id="A0AAD5VY64"/>
<dbReference type="Proteomes" id="UP001213000">
    <property type="component" value="Unassembled WGS sequence"/>
</dbReference>
<keyword evidence="1" id="KW-0560">Oxidoreductase</keyword>
<evidence type="ECO:0000259" key="3">
    <source>
        <dbReference type="Pfam" id="PF01370"/>
    </source>
</evidence>
<dbReference type="InterPro" id="IPR001509">
    <property type="entry name" value="Epimerase_deHydtase"/>
</dbReference>
<dbReference type="CDD" id="cd05227">
    <property type="entry name" value="AR_SDR_e"/>
    <property type="match status" value="1"/>
</dbReference>
<evidence type="ECO:0000256" key="2">
    <source>
        <dbReference type="ARBA" id="ARBA00023445"/>
    </source>
</evidence>
<protein>
    <recommendedName>
        <fullName evidence="3">NAD-dependent epimerase/dehydratase domain-containing protein</fullName>
    </recommendedName>
</protein>
<gene>
    <name evidence="4" type="ORF">NP233_g2544</name>
</gene>
<dbReference type="InterPro" id="IPR050425">
    <property type="entry name" value="NAD(P)_dehydrat-like"/>
</dbReference>
<sequence length="594" mass="65213">MTVAPAPCKVLVTGANGFIAIWVVRTLLERGYLVRGAVRSASKGKYLTEYFGKRGFGTDKLEIVIVEDITKPGAFDEAVKGVDAIEHTASPVVPEVKDPQGAFLYQKDALTIDLEHAADLIKPAVQGTVGILQSALDHGSGIRRIVITSSGAAILVRPTVPTLFSEEDWNTFSVEDVEKNGVNAHPESGYRASKTLAERAAWEFVEKNKSKISWDLVVINPPVVLGPGIQEITGGPANLNASIKWLYEVVVNSSSQSEKFLYSSSVWVDVRDMALAHILALQKEAAGGERIVVSAGPFIWQDLVDIANQLTPYPLPSHPPPKGIPGLDKTYLVHFKPNKQEKILGMPVSSLRTMEETVRDALTEFAARGWPEQITRQDYLEKLTPTSNTLPLTPFEYAAESLEDHAHPSVGVHDVNSPTLRAPLPDWKDSLNRAFTISYMIDMYIIQPDGDPFSGRVARLERQKRFMMVTVPSGDGIARGRRAISSLLLAMVEDVESIPGNATIRKRRSEIFRMAAAMRTSILRFTGLDNTKGAMSKGQINVEDGRKWSPFWLKMQAAAESLGNEIGAAGYNDLVELSGGSLEKMEEIQRNRLL</sequence>
<comment type="caution">
    <text evidence="4">The sequence shown here is derived from an EMBL/GenBank/DDBJ whole genome shotgun (WGS) entry which is preliminary data.</text>
</comment>
<evidence type="ECO:0000256" key="1">
    <source>
        <dbReference type="ARBA" id="ARBA00023002"/>
    </source>
</evidence>
<evidence type="ECO:0000313" key="4">
    <source>
        <dbReference type="EMBL" id="KAJ3573251.1"/>
    </source>
</evidence>
<comment type="similarity">
    <text evidence="2">Belongs to the NAD(P)-dependent epimerase/dehydratase family. Dihydroflavonol-4-reductase subfamily.</text>
</comment>
<organism evidence="4 5">
    <name type="scientific">Leucocoprinus birnbaumii</name>
    <dbReference type="NCBI Taxonomy" id="56174"/>
    <lineage>
        <taxon>Eukaryota</taxon>
        <taxon>Fungi</taxon>
        <taxon>Dikarya</taxon>
        <taxon>Basidiomycota</taxon>
        <taxon>Agaricomycotina</taxon>
        <taxon>Agaricomycetes</taxon>
        <taxon>Agaricomycetidae</taxon>
        <taxon>Agaricales</taxon>
        <taxon>Agaricineae</taxon>
        <taxon>Agaricaceae</taxon>
        <taxon>Leucocoprinus</taxon>
    </lineage>
</organism>
<proteinExistence type="inferred from homology"/>
<dbReference type="PANTHER" id="PTHR10366">
    <property type="entry name" value="NAD DEPENDENT EPIMERASE/DEHYDRATASE"/>
    <property type="match status" value="1"/>
</dbReference>
<evidence type="ECO:0000313" key="5">
    <source>
        <dbReference type="Proteomes" id="UP001213000"/>
    </source>
</evidence>
<dbReference type="InterPro" id="IPR036291">
    <property type="entry name" value="NAD(P)-bd_dom_sf"/>
</dbReference>
<feature type="domain" description="NAD-dependent epimerase/dehydratase" evidence="3">
    <location>
        <begin position="10"/>
        <end position="292"/>
    </location>
</feature>
<dbReference type="Gene3D" id="3.40.50.720">
    <property type="entry name" value="NAD(P)-binding Rossmann-like Domain"/>
    <property type="match status" value="1"/>
</dbReference>
<dbReference type="Pfam" id="PF01370">
    <property type="entry name" value="Epimerase"/>
    <property type="match status" value="1"/>
</dbReference>
<dbReference type="SUPFAM" id="SSF51735">
    <property type="entry name" value="NAD(P)-binding Rossmann-fold domains"/>
    <property type="match status" value="1"/>
</dbReference>
<name>A0AAD5VY64_9AGAR</name>
<dbReference type="GO" id="GO:0016616">
    <property type="term" value="F:oxidoreductase activity, acting on the CH-OH group of donors, NAD or NADP as acceptor"/>
    <property type="evidence" value="ECO:0007669"/>
    <property type="project" value="TreeGrafter"/>
</dbReference>
<dbReference type="PANTHER" id="PTHR10366:SF564">
    <property type="entry name" value="STEROL-4-ALPHA-CARBOXYLATE 3-DEHYDROGENASE, DECARBOXYLATING"/>
    <property type="match status" value="1"/>
</dbReference>
<keyword evidence="5" id="KW-1185">Reference proteome</keyword>
<dbReference type="EMBL" id="JANIEX010000109">
    <property type="protein sequence ID" value="KAJ3573251.1"/>
    <property type="molecule type" value="Genomic_DNA"/>
</dbReference>
<reference evidence="4" key="1">
    <citation type="submission" date="2022-07" db="EMBL/GenBank/DDBJ databases">
        <title>Genome Sequence of Leucocoprinus birnbaumii.</title>
        <authorList>
            <person name="Buettner E."/>
        </authorList>
    </citation>
    <scope>NUCLEOTIDE SEQUENCE</scope>
    <source>
        <strain evidence="4">VT141</strain>
    </source>
</reference>
<accession>A0AAD5VY64</accession>